<dbReference type="PANTHER" id="PTHR34216:SF3">
    <property type="entry name" value="POLY-BETA-1,6-N-ACETYL-D-GLUCOSAMINE N-DEACETYLASE"/>
    <property type="match status" value="1"/>
</dbReference>
<name>A0A1J5Q8Q1_9ZZZZ</name>
<evidence type="ECO:0000256" key="1">
    <source>
        <dbReference type="ARBA" id="ARBA00004613"/>
    </source>
</evidence>
<organism evidence="4">
    <name type="scientific">mine drainage metagenome</name>
    <dbReference type="NCBI Taxonomy" id="410659"/>
    <lineage>
        <taxon>unclassified sequences</taxon>
        <taxon>metagenomes</taxon>
        <taxon>ecological metagenomes</taxon>
    </lineage>
</organism>
<dbReference type="PROSITE" id="PS51677">
    <property type="entry name" value="NODB"/>
    <property type="match status" value="1"/>
</dbReference>
<dbReference type="InterPro" id="IPR011330">
    <property type="entry name" value="Glyco_hydro/deAcase_b/a-brl"/>
</dbReference>
<dbReference type="PANTHER" id="PTHR34216">
    <property type="match status" value="1"/>
</dbReference>
<dbReference type="Gene3D" id="3.20.20.370">
    <property type="entry name" value="Glycoside hydrolase/deacetylase"/>
    <property type="match status" value="1"/>
</dbReference>
<dbReference type="SUPFAM" id="SSF88713">
    <property type="entry name" value="Glycoside hydrolase/deacetylase"/>
    <property type="match status" value="1"/>
</dbReference>
<comment type="caution">
    <text evidence="4">The sequence shown here is derived from an EMBL/GenBank/DDBJ whole genome shotgun (WGS) entry which is preliminary data.</text>
</comment>
<gene>
    <name evidence="4" type="ORF">GALL_386960</name>
</gene>
<sequence>MSRSNTTTVLMYHAVLAASDDGSAADARYAVSQAQFLEHLRAVRNAGLRPASVLSLRPRDEAAAVAFTFDDGHESNAWAAQVLHDAGGAGDFFVNTTTVGTSGHLSWQALRDMAAAGMSIQSHGHRHRYLDELTPAEVEQELRTSKALLEDKLGNRVELFAPPGGRMPSNLHQTAARLGYRSICSSRVDLWRDRRADDIPRLAVLRGTPNGQFAKWLSQDGMELLQQRLRYGALTSGKRMLGNANYERMRRGLLRLASGGH</sequence>
<proteinExistence type="predicted"/>
<dbReference type="EMBL" id="MLJW01001193">
    <property type="protein sequence ID" value="OIQ79562.1"/>
    <property type="molecule type" value="Genomic_DNA"/>
</dbReference>
<evidence type="ECO:0000256" key="2">
    <source>
        <dbReference type="ARBA" id="ARBA00022729"/>
    </source>
</evidence>
<dbReference type="InterPro" id="IPR051398">
    <property type="entry name" value="Polysacch_Deacetylase"/>
</dbReference>
<protein>
    <submittedName>
        <fullName evidence="4">Polysaccharide deacetylase</fullName>
    </submittedName>
</protein>
<dbReference type="GO" id="GO:0005576">
    <property type="term" value="C:extracellular region"/>
    <property type="evidence" value="ECO:0007669"/>
    <property type="project" value="UniProtKB-SubCell"/>
</dbReference>
<feature type="domain" description="NodB homology" evidence="3">
    <location>
        <begin position="63"/>
        <end position="261"/>
    </location>
</feature>
<dbReference type="GO" id="GO:0005975">
    <property type="term" value="P:carbohydrate metabolic process"/>
    <property type="evidence" value="ECO:0007669"/>
    <property type="project" value="InterPro"/>
</dbReference>
<dbReference type="GO" id="GO:0016810">
    <property type="term" value="F:hydrolase activity, acting on carbon-nitrogen (but not peptide) bonds"/>
    <property type="evidence" value="ECO:0007669"/>
    <property type="project" value="InterPro"/>
</dbReference>
<keyword evidence="2" id="KW-0732">Signal</keyword>
<dbReference type="CDD" id="cd10918">
    <property type="entry name" value="CE4_NodB_like_5s_6s"/>
    <property type="match status" value="1"/>
</dbReference>
<dbReference type="InterPro" id="IPR002509">
    <property type="entry name" value="NODB_dom"/>
</dbReference>
<evidence type="ECO:0000313" key="4">
    <source>
        <dbReference type="EMBL" id="OIQ79562.1"/>
    </source>
</evidence>
<dbReference type="AlphaFoldDB" id="A0A1J5Q8Q1"/>
<dbReference type="Pfam" id="PF01522">
    <property type="entry name" value="Polysacc_deac_1"/>
    <property type="match status" value="1"/>
</dbReference>
<reference evidence="4" key="1">
    <citation type="submission" date="2016-10" db="EMBL/GenBank/DDBJ databases">
        <title>Sequence of Gallionella enrichment culture.</title>
        <authorList>
            <person name="Poehlein A."/>
            <person name="Muehling M."/>
            <person name="Daniel R."/>
        </authorList>
    </citation>
    <scope>NUCLEOTIDE SEQUENCE</scope>
</reference>
<accession>A0A1J5Q8Q1</accession>
<comment type="subcellular location">
    <subcellularLocation>
        <location evidence="1">Secreted</location>
    </subcellularLocation>
</comment>
<evidence type="ECO:0000259" key="3">
    <source>
        <dbReference type="PROSITE" id="PS51677"/>
    </source>
</evidence>